<keyword evidence="4" id="KW-1185">Reference proteome</keyword>
<evidence type="ECO:0000313" key="3">
    <source>
        <dbReference type="EMBL" id="MDT3405441.1"/>
    </source>
</evidence>
<dbReference type="Pfam" id="PF13561">
    <property type="entry name" value="adh_short_C2"/>
    <property type="match status" value="1"/>
</dbReference>
<dbReference type="PRINTS" id="PR00081">
    <property type="entry name" value="GDHRDH"/>
</dbReference>
<comment type="caution">
    <text evidence="3">The sequence shown here is derived from an EMBL/GenBank/DDBJ whole genome shotgun (WGS) entry which is preliminary data.</text>
</comment>
<dbReference type="InterPro" id="IPR051122">
    <property type="entry name" value="SDR_DHRS6-like"/>
</dbReference>
<reference evidence="4" key="1">
    <citation type="submission" date="2023-07" db="EMBL/GenBank/DDBJ databases">
        <title>Functional and genomic diversity of the sorghum phyllosphere microbiome.</title>
        <authorList>
            <person name="Shade A."/>
        </authorList>
    </citation>
    <scope>NUCLEOTIDE SEQUENCE [LARGE SCALE GENOMIC DNA]</scope>
    <source>
        <strain evidence="4">SORGH_AS_0422</strain>
    </source>
</reference>
<evidence type="ECO:0000313" key="4">
    <source>
        <dbReference type="Proteomes" id="UP001258315"/>
    </source>
</evidence>
<dbReference type="EMBL" id="JAVLVU010000001">
    <property type="protein sequence ID" value="MDT3405441.1"/>
    <property type="molecule type" value="Genomic_DNA"/>
</dbReference>
<dbReference type="RefSeq" id="WP_311953993.1">
    <property type="nucleotide sequence ID" value="NZ_JAVLVU010000001.1"/>
</dbReference>
<protein>
    <submittedName>
        <fullName evidence="3">NAD(P)-dependent dehydrogenase (Short-subunit alcohol dehydrogenase family)</fullName>
    </submittedName>
</protein>
<dbReference type="Proteomes" id="UP001258315">
    <property type="component" value="Unassembled WGS sequence"/>
</dbReference>
<proteinExistence type="inferred from homology"/>
<organism evidence="3 4">
    <name type="scientific">Mucilaginibacter terrae</name>
    <dbReference type="NCBI Taxonomy" id="1955052"/>
    <lineage>
        <taxon>Bacteria</taxon>
        <taxon>Pseudomonadati</taxon>
        <taxon>Bacteroidota</taxon>
        <taxon>Sphingobacteriia</taxon>
        <taxon>Sphingobacteriales</taxon>
        <taxon>Sphingobacteriaceae</taxon>
        <taxon>Mucilaginibacter</taxon>
    </lineage>
</organism>
<evidence type="ECO:0000256" key="2">
    <source>
        <dbReference type="ARBA" id="ARBA00023002"/>
    </source>
</evidence>
<sequence>MNTYDLKDKVILIAGGSSGMGLALAQKAADYGATVHLVGTNQEKLQKEVETIKAKGNATVHIFTHILDISNESEVKELAEQIQQLDHLVTTAARLTFKPLADLTKTEIGHMIDSKLWGPILLTKYLFPKIDSQGSIVYFSGVAADKGSAGASIVGAVNSALHGLAKNLVYELSPVRVNVVSPGLVESPTWDFIGENDRPGFYETAAEGLPAKRIGQPEDLADAALYLMNNKYTNGTVLTVDGGANA</sequence>
<dbReference type="InterPro" id="IPR036291">
    <property type="entry name" value="NAD(P)-bd_dom_sf"/>
</dbReference>
<gene>
    <name evidence="3" type="ORF">QE417_004513</name>
</gene>
<dbReference type="InterPro" id="IPR002347">
    <property type="entry name" value="SDR_fam"/>
</dbReference>
<dbReference type="PANTHER" id="PTHR43477:SF1">
    <property type="entry name" value="DIHYDROANTICAPSIN 7-DEHYDROGENASE"/>
    <property type="match status" value="1"/>
</dbReference>
<comment type="similarity">
    <text evidence="1">Belongs to the short-chain dehydrogenases/reductases (SDR) family.</text>
</comment>
<accession>A0ABU3H147</accession>
<dbReference type="Gene3D" id="3.40.50.720">
    <property type="entry name" value="NAD(P)-binding Rossmann-like Domain"/>
    <property type="match status" value="1"/>
</dbReference>
<dbReference type="PANTHER" id="PTHR43477">
    <property type="entry name" value="DIHYDROANTICAPSIN 7-DEHYDROGENASE"/>
    <property type="match status" value="1"/>
</dbReference>
<dbReference type="SUPFAM" id="SSF51735">
    <property type="entry name" value="NAD(P)-binding Rossmann-fold domains"/>
    <property type="match status" value="1"/>
</dbReference>
<evidence type="ECO:0000256" key="1">
    <source>
        <dbReference type="ARBA" id="ARBA00006484"/>
    </source>
</evidence>
<keyword evidence="2" id="KW-0560">Oxidoreductase</keyword>
<dbReference type="CDD" id="cd05233">
    <property type="entry name" value="SDR_c"/>
    <property type="match status" value="1"/>
</dbReference>
<name>A0ABU3H147_9SPHI</name>